<sequence length="803" mass="87195">MALYRTGTAAMDAQGVITGTGTKWREPLSLIRTGATIVFLTTPLKLAVISDIVSDTEMKAIQTDGEPVANGNYVILLNDSLTVDGMAQDVAETLRYYQSKETVIEEAIEFFKNFDLKTLQDLVARAESSAQKTDADRAATEQLKNDTQAIKDAAVSETTQIKDTAIAETQRIKDAAVYETNQIKADTDAIKTQTQQIKDSAVAEIGSIKNEAVNASDAAKESQLAAEQSNVAAGNAKQGAETARDEARQWAQQVNPENLLHKDQNLNDLANKDLAREALKVEAVNSVKGQNPGDYNSFRNPAWTYELRIANNGEWRVARNSDNSTSALSVGAGGTGAENVAQARINFQVNRFNQGDGETFIQSPDTIKYLTVGNDGWGYWNTATQQFVPLGIQQGGTGATSDVGARKNLNTPVGGQAINIPDNSNVLGFMTTYAESGYYSSGELVTYQPPEASGWWMFELHVHRKNASGHVEYGSIVATAMNGNKWGIICNDGSWGGWYRISRSDGSMVLAGGDVPNSLGANSLVIGDSDTGFRQNGDGILQAIADNQVMFAFTKSGNIAYRTIQSLAPEDARFAYVEGVRRGGANCFIGGNVEGGAFTAWRDRAAGMLVELPSDDVAVNVVKVVRWGGDWAFGIDVARYGAGGCETHFNVRGAVYGFNDAGYASAVQWVNTSDIRLKANLKEIESAKEKVKSIKGYTYFKRNNLDEDEYSFYSEEAGVIAQDVQTVLPEAVYKISDSEYLGVSYGGVTALLVNAINEMIDDSDKQNETIQKQQDEINELKNEVAEMKKMIEEMQSMFIHIAK</sequence>
<evidence type="ECO:0000313" key="6">
    <source>
        <dbReference type="Proteomes" id="UP000201477"/>
    </source>
</evidence>
<name>A0A160CA84_9CAUD</name>
<proteinExistence type="predicted"/>
<dbReference type="Pfam" id="PF13884">
    <property type="entry name" value="Peptidase_S74"/>
    <property type="match status" value="1"/>
</dbReference>
<evidence type="ECO:0000313" key="5">
    <source>
        <dbReference type="EMBL" id="ANA49720.1"/>
    </source>
</evidence>
<dbReference type="Gene3D" id="1.10.10.10">
    <property type="entry name" value="Winged helix-like DNA-binding domain superfamily/Winged helix DNA-binding domain"/>
    <property type="match status" value="1"/>
</dbReference>
<keyword evidence="6" id="KW-1185">Reference proteome</keyword>
<dbReference type="RefSeq" id="YP_009280761.1">
    <property type="nucleotide sequence ID" value="NC_031026.1"/>
</dbReference>
<dbReference type="Proteomes" id="UP000201477">
    <property type="component" value="Segment"/>
</dbReference>
<comment type="subcellular location">
    <subcellularLocation>
        <location evidence="1">Virion</location>
    </subcellularLocation>
</comment>
<dbReference type="GO" id="GO:0098015">
    <property type="term" value="C:virus tail"/>
    <property type="evidence" value="ECO:0007669"/>
    <property type="project" value="UniProtKB-KW"/>
</dbReference>
<dbReference type="OrthoDB" id="1703at10239"/>
<dbReference type="GeneID" id="29063243"/>
<dbReference type="KEGG" id="vg:29063243"/>
<evidence type="ECO:0000256" key="3">
    <source>
        <dbReference type="SAM" id="Coils"/>
    </source>
</evidence>
<keyword evidence="3" id="KW-0175">Coiled coil</keyword>
<dbReference type="InterPro" id="IPR030392">
    <property type="entry name" value="S74_ICA"/>
</dbReference>
<accession>A0A160CA84</accession>
<reference evidence="5 6" key="1">
    <citation type="submission" date="2016-04" db="EMBL/GenBank/DDBJ databases">
        <title>Bacteriophages with potential to inactivate Salmonella Typhimurium: use of single phage suspensions and phage cocktails.</title>
        <authorList>
            <person name="Pereira C."/>
            <person name="Moreirinha C."/>
            <person name="Santos L."/>
            <person name="Lewicka M."/>
            <person name="Almeida P."/>
            <person name="Clemente C."/>
            <person name="Cunha A."/>
            <person name="Delgadillo I."/>
            <person name="Romalde J.L."/>
            <person name="Nunes M.L."/>
            <person name="Almeida A."/>
        </authorList>
    </citation>
    <scope>NUCLEOTIDE SEQUENCE [LARGE SCALE GENOMIC DNA]</scope>
</reference>
<organism evidence="5 6">
    <name type="scientific">Salmonella phage phSE-2</name>
    <dbReference type="NCBI Taxonomy" id="1837218"/>
    <lineage>
        <taxon>Viruses</taxon>
        <taxon>Duplodnaviria</taxon>
        <taxon>Heunggongvirae</taxon>
        <taxon>Uroviricota</taxon>
        <taxon>Caudoviricetes</taxon>
        <taxon>Drexlerviridae</taxon>
        <taxon>Tempevirinae</taxon>
        <taxon>Tlsvirus</taxon>
        <taxon>Tlsvirus phSE2</taxon>
    </lineage>
</organism>
<feature type="domain" description="Peptidase S74" evidence="4">
    <location>
        <begin position="673"/>
        <end position="770"/>
    </location>
</feature>
<dbReference type="InterPro" id="IPR036388">
    <property type="entry name" value="WH-like_DNA-bd_sf"/>
</dbReference>
<dbReference type="EMBL" id="KX015770">
    <property type="protein sequence ID" value="ANA49720.1"/>
    <property type="molecule type" value="Genomic_DNA"/>
</dbReference>
<keyword evidence="2" id="KW-1227">Viral tail protein</keyword>
<evidence type="ECO:0000256" key="1">
    <source>
        <dbReference type="ARBA" id="ARBA00004328"/>
    </source>
</evidence>
<evidence type="ECO:0000256" key="2">
    <source>
        <dbReference type="ARBA" id="ARBA00022732"/>
    </source>
</evidence>
<dbReference type="PROSITE" id="PS51688">
    <property type="entry name" value="ICA"/>
    <property type="match status" value="1"/>
</dbReference>
<evidence type="ECO:0000259" key="4">
    <source>
        <dbReference type="PROSITE" id="PS51688"/>
    </source>
</evidence>
<feature type="coiled-coil region" evidence="3">
    <location>
        <begin position="756"/>
        <end position="797"/>
    </location>
</feature>
<keyword evidence="2" id="KW-0946">Virion</keyword>
<protein>
    <submittedName>
        <fullName evidence="5">Tail fibers protein</fullName>
    </submittedName>
</protein>